<name>A0ABQ4LN33_9BACL</name>
<feature type="domain" description="Gp28/Gp37-like" evidence="1">
    <location>
        <begin position="6"/>
        <end position="345"/>
    </location>
</feature>
<gene>
    <name evidence="2" type="ORF">J21TS7_62450</name>
</gene>
<evidence type="ECO:0000313" key="2">
    <source>
        <dbReference type="EMBL" id="GIO57927.1"/>
    </source>
</evidence>
<accession>A0ABQ4LN33</accession>
<dbReference type="InterPro" id="IPR029432">
    <property type="entry name" value="Gp28/Gp37-like_dom"/>
</dbReference>
<evidence type="ECO:0000313" key="3">
    <source>
        <dbReference type="Proteomes" id="UP000676601"/>
    </source>
</evidence>
<dbReference type="RefSeq" id="WP_212985949.1">
    <property type="nucleotide sequence ID" value="NZ_BORU01000005.1"/>
</dbReference>
<organism evidence="2 3">
    <name type="scientific">Paenibacillus cineris</name>
    <dbReference type="NCBI Taxonomy" id="237530"/>
    <lineage>
        <taxon>Bacteria</taxon>
        <taxon>Bacillati</taxon>
        <taxon>Bacillota</taxon>
        <taxon>Bacilli</taxon>
        <taxon>Bacillales</taxon>
        <taxon>Paenibacillaceae</taxon>
        <taxon>Paenibacillus</taxon>
    </lineage>
</organism>
<comment type="caution">
    <text evidence="2">The sequence shown here is derived from an EMBL/GenBank/DDBJ whole genome shotgun (WGS) entry which is preliminary data.</text>
</comment>
<dbReference type="EMBL" id="BORU01000005">
    <property type="protein sequence ID" value="GIO57927.1"/>
    <property type="molecule type" value="Genomic_DNA"/>
</dbReference>
<evidence type="ECO:0000259" key="1">
    <source>
        <dbReference type="Pfam" id="PF14594"/>
    </source>
</evidence>
<proteinExistence type="predicted"/>
<protein>
    <recommendedName>
        <fullName evidence="1">Gp28/Gp37-like domain-containing protein</fullName>
    </recommendedName>
</protein>
<keyword evidence="3" id="KW-1185">Reference proteome</keyword>
<dbReference type="Proteomes" id="UP000676601">
    <property type="component" value="Unassembled WGS sequence"/>
</dbReference>
<sequence>MAAPSVRILDTNFYLHGEIDNYESLQFTRRFYRAGEFEMHIQIGKQHTDQLLQDRIIMVGNKPHKAGIIRYRQVSEDDNGIETLIIKGPTLGGILDQRVTMAVSYDRIRGPAETVLKHYVNNNLGNGTYATGIYSARQVPFFMVAPDLGRGKETPWQTRFEQLDAVNQEIAEFCDIGWQVALDILNKKWVYDVLPGRDLTTSQNIHPPVIFSHEFDNIQSQDYVDSWLQYKNIGYAGGAGEDEDRLIQIVGSGSGFDRRETFLDCSSAADALELTSMGEQALSEQKRIQTFNGLILSTGSFVYERDWDLGDRVTLQNKKWGLTMNSRVTEVKEIYEPASKLEIALGDEIPTITQFVKQLRSNVKRSD</sequence>
<reference evidence="2 3" key="1">
    <citation type="submission" date="2021-03" db="EMBL/GenBank/DDBJ databases">
        <title>Antimicrobial resistance genes in bacteria isolated from Japanese honey, and their potential for conferring macrolide and lincosamide resistance in the American foulbrood pathogen Paenibacillus larvae.</title>
        <authorList>
            <person name="Okamoto M."/>
            <person name="Kumagai M."/>
            <person name="Kanamori H."/>
            <person name="Takamatsu D."/>
        </authorList>
    </citation>
    <scope>NUCLEOTIDE SEQUENCE [LARGE SCALE GENOMIC DNA]</scope>
    <source>
        <strain evidence="2 3">J21TS7</strain>
    </source>
</reference>
<dbReference type="Pfam" id="PF14594">
    <property type="entry name" value="Sipho_Gp37"/>
    <property type="match status" value="1"/>
</dbReference>